<dbReference type="Gene3D" id="3.40.640.10">
    <property type="entry name" value="Type I PLP-dependent aspartate aminotransferase-like (Major domain)"/>
    <property type="match status" value="1"/>
</dbReference>
<gene>
    <name evidence="4" type="ORF">SAMN05216555_10316</name>
</gene>
<dbReference type="Proteomes" id="UP000182130">
    <property type="component" value="Unassembled WGS sequence"/>
</dbReference>
<evidence type="ECO:0000313" key="5">
    <source>
        <dbReference type="Proteomes" id="UP000182130"/>
    </source>
</evidence>
<comment type="similarity">
    <text evidence="1 3">Belongs to the class-III pyridoxal-phosphate-dependent aminotransferase family.</text>
</comment>
<reference evidence="5" key="1">
    <citation type="submission" date="2016-10" db="EMBL/GenBank/DDBJ databases">
        <authorList>
            <person name="Varghese N."/>
            <person name="Submissions S."/>
        </authorList>
    </citation>
    <scope>NUCLEOTIDE SEQUENCE [LARGE SCALE GENOMIC DNA]</scope>
    <source>
        <strain evidence="5">CGMCC 1.10783</strain>
    </source>
</reference>
<keyword evidence="2 3" id="KW-0663">Pyridoxal phosphate</keyword>
<accession>A0A1G8LAU3</accession>
<evidence type="ECO:0000256" key="3">
    <source>
        <dbReference type="RuleBase" id="RU003560"/>
    </source>
</evidence>
<name>A0A1G8LAU3_9MICC</name>
<evidence type="ECO:0000256" key="1">
    <source>
        <dbReference type="ARBA" id="ARBA00008954"/>
    </source>
</evidence>
<dbReference type="GO" id="GO:0030170">
    <property type="term" value="F:pyridoxal phosphate binding"/>
    <property type="evidence" value="ECO:0007669"/>
    <property type="project" value="InterPro"/>
</dbReference>
<dbReference type="PANTHER" id="PTHR43094:SF1">
    <property type="entry name" value="AMINOTRANSFERASE CLASS-III"/>
    <property type="match status" value="1"/>
</dbReference>
<dbReference type="InterPro" id="IPR049704">
    <property type="entry name" value="Aminotrans_3_PPA_site"/>
</dbReference>
<dbReference type="PROSITE" id="PS00600">
    <property type="entry name" value="AA_TRANSFER_CLASS_3"/>
    <property type="match status" value="1"/>
</dbReference>
<evidence type="ECO:0000256" key="2">
    <source>
        <dbReference type="ARBA" id="ARBA00022898"/>
    </source>
</evidence>
<dbReference type="AlphaFoldDB" id="A0A1G8LAU3"/>
<dbReference type="OrthoDB" id="9801834at2"/>
<dbReference type="InterPro" id="IPR015424">
    <property type="entry name" value="PyrdxlP-dep_Trfase"/>
</dbReference>
<dbReference type="NCBIfam" id="NF004718">
    <property type="entry name" value="PRK06062.1"/>
    <property type="match status" value="1"/>
</dbReference>
<protein>
    <submittedName>
        <fullName evidence="4">Taurine---2-oxoglutarate transaminase</fullName>
    </submittedName>
</protein>
<dbReference type="InterPro" id="IPR005814">
    <property type="entry name" value="Aminotrans_3"/>
</dbReference>
<dbReference type="InterPro" id="IPR015422">
    <property type="entry name" value="PyrdxlP-dep_Trfase_small"/>
</dbReference>
<dbReference type="EMBL" id="FNEI01000003">
    <property type="protein sequence ID" value="SDI52844.1"/>
    <property type="molecule type" value="Genomic_DNA"/>
</dbReference>
<dbReference type="RefSeq" id="WP_074587249.1">
    <property type="nucleotide sequence ID" value="NZ_FNEI01000003.1"/>
</dbReference>
<sequence>MTIETLPGVEAIPPTAEEIAAGRRAHELDRAHVFHSWSAQDTLNPMTILKAAGSEVWDGEGRKFIDLSSQLVNTNIGHQHPRVVAAIHAQAGKLCTVAPQHVNDARSEAARLITELAPEGLNHVFFTNGGADANEHAIRMARLHTGRRKVFSAYRSYHGGTDLAINVTGDPRRVPNDTGDAGVVHFLPAYLYRSYFGSTTEAEETARALKHLEDMIVLEGAANVAAVILESVPGTAGIYAPPAGYLEGVRELTRKHGIMFIADEVMAGFGRTGEWFAFDRWGVTPDLVTFAKGVNSGYVPLGGVVISDDIFDTFRQRVYPGGLTYSGHPLACAAAVATIETMRDERMVENARRLGEEIIRPALEAFREKHPSVGDVRGSGAFWAIELVRDRETREPLAAYGGSSPEMNAVIAEIKAGGVLPFANFNRIHVVPALNIPDELLREALAVIDRALDVADAAVAGMAGTPMR</sequence>
<dbReference type="GO" id="GO:0005829">
    <property type="term" value="C:cytosol"/>
    <property type="evidence" value="ECO:0007669"/>
    <property type="project" value="TreeGrafter"/>
</dbReference>
<dbReference type="STRING" id="1045773.SAMN05216555_10316"/>
<organism evidence="4 5">
    <name type="scientific">Arthrobacter cupressi</name>
    <dbReference type="NCBI Taxonomy" id="1045773"/>
    <lineage>
        <taxon>Bacteria</taxon>
        <taxon>Bacillati</taxon>
        <taxon>Actinomycetota</taxon>
        <taxon>Actinomycetes</taxon>
        <taxon>Micrococcales</taxon>
        <taxon>Micrococcaceae</taxon>
        <taxon>Arthrobacter</taxon>
    </lineage>
</organism>
<proteinExistence type="inferred from homology"/>
<dbReference type="CDD" id="cd00610">
    <property type="entry name" value="OAT_like"/>
    <property type="match status" value="1"/>
</dbReference>
<dbReference type="Pfam" id="PF00202">
    <property type="entry name" value="Aminotran_3"/>
    <property type="match status" value="1"/>
</dbReference>
<evidence type="ECO:0000313" key="4">
    <source>
        <dbReference type="EMBL" id="SDI52844.1"/>
    </source>
</evidence>
<dbReference type="InterPro" id="IPR015421">
    <property type="entry name" value="PyrdxlP-dep_Trfase_major"/>
</dbReference>
<keyword evidence="5" id="KW-1185">Reference proteome</keyword>
<dbReference type="GO" id="GO:0008483">
    <property type="term" value="F:transaminase activity"/>
    <property type="evidence" value="ECO:0007669"/>
    <property type="project" value="InterPro"/>
</dbReference>
<dbReference type="Gene3D" id="3.90.1150.10">
    <property type="entry name" value="Aspartate Aminotransferase, domain 1"/>
    <property type="match status" value="1"/>
</dbReference>
<dbReference type="SUPFAM" id="SSF53383">
    <property type="entry name" value="PLP-dependent transferases"/>
    <property type="match status" value="1"/>
</dbReference>
<dbReference type="PANTHER" id="PTHR43094">
    <property type="entry name" value="AMINOTRANSFERASE"/>
    <property type="match status" value="1"/>
</dbReference>